<dbReference type="Pfam" id="PF19975">
    <property type="entry name" value="DO-GTPase1"/>
    <property type="match status" value="1"/>
</dbReference>
<dbReference type="Proteomes" id="UP000094828">
    <property type="component" value="Unassembled WGS sequence"/>
</dbReference>
<proteinExistence type="predicted"/>
<dbReference type="STRING" id="1841610.A6X21_09590"/>
<sequence length="386" mass="42771">MARESIVVLGSVGAGKTLFVAALVKVLQEGMLPGAILNPQNRAAHQYVEQIWKTLREGELPAGTIQGQRTELIWILQLPELPAVSIQILDTAGQDYREIFEDNPPEGKEVPLHLQGPFESCRSATLAVLLVDVAGQFVGERKSEVRDERELALKFALDFYRKRNVPCCLVLTKWDQAKTIAGDQSPREFVGEHLPLINKIHLHDGVIPVFPVSAVNKWKVELSGDGGDARLVADPSFASEGFHPFVGWLAQTIKERVLQANFLKWLKWCGKAMGLLLLLWMGYSWMTAPPASHPPSVPQPVITNSKLEYDNSFLLYPNIGIVTGTLSNQGSAGSVTVTAYVNKDGTQWSGRRSYFVESGRSYTFEIPVETSIDVRQLGVRYYAQAQ</sequence>
<name>A0A1C3E7G7_9PLAN</name>
<organism evidence="2 3">
    <name type="scientific">Planctopirus hydrillae</name>
    <dbReference type="NCBI Taxonomy" id="1841610"/>
    <lineage>
        <taxon>Bacteria</taxon>
        <taxon>Pseudomonadati</taxon>
        <taxon>Planctomycetota</taxon>
        <taxon>Planctomycetia</taxon>
        <taxon>Planctomycetales</taxon>
        <taxon>Planctomycetaceae</taxon>
        <taxon>Planctopirus</taxon>
    </lineage>
</organism>
<dbReference type="CDD" id="cd00882">
    <property type="entry name" value="Ras_like_GTPase"/>
    <property type="match status" value="1"/>
</dbReference>
<feature type="domain" description="Double-GTPase 1" evidence="1">
    <location>
        <begin position="7"/>
        <end position="103"/>
    </location>
</feature>
<keyword evidence="3" id="KW-1185">Reference proteome</keyword>
<protein>
    <recommendedName>
        <fullName evidence="1">Double-GTPase 1 domain-containing protein</fullName>
    </recommendedName>
</protein>
<evidence type="ECO:0000313" key="3">
    <source>
        <dbReference type="Proteomes" id="UP000094828"/>
    </source>
</evidence>
<gene>
    <name evidence="2" type="ORF">A6X21_09590</name>
</gene>
<dbReference type="InterPro" id="IPR045530">
    <property type="entry name" value="DO-GTPase1"/>
</dbReference>
<dbReference type="Gene3D" id="3.40.50.300">
    <property type="entry name" value="P-loop containing nucleotide triphosphate hydrolases"/>
    <property type="match status" value="1"/>
</dbReference>
<evidence type="ECO:0000259" key="1">
    <source>
        <dbReference type="Pfam" id="PF19975"/>
    </source>
</evidence>
<dbReference type="EMBL" id="LYDR01000143">
    <property type="protein sequence ID" value="ODA29176.1"/>
    <property type="molecule type" value="Genomic_DNA"/>
</dbReference>
<evidence type="ECO:0000313" key="2">
    <source>
        <dbReference type="EMBL" id="ODA29176.1"/>
    </source>
</evidence>
<dbReference type="RefSeq" id="WP_068850259.1">
    <property type="nucleotide sequence ID" value="NZ_LYDR01000143.1"/>
</dbReference>
<dbReference type="SUPFAM" id="SSF52540">
    <property type="entry name" value="P-loop containing nucleoside triphosphate hydrolases"/>
    <property type="match status" value="1"/>
</dbReference>
<reference evidence="2 3" key="1">
    <citation type="submission" date="2016-05" db="EMBL/GenBank/DDBJ databases">
        <title>Genomic and physiological characterization of Planctopirus sp. isolated from fresh water lake.</title>
        <authorList>
            <person name="Subhash Y."/>
            <person name="Ramana C."/>
        </authorList>
    </citation>
    <scope>NUCLEOTIDE SEQUENCE [LARGE SCALE GENOMIC DNA]</scope>
    <source>
        <strain evidence="2 3">JC280</strain>
    </source>
</reference>
<dbReference type="AlphaFoldDB" id="A0A1C3E7G7"/>
<dbReference type="OrthoDB" id="9985060at2"/>
<dbReference type="InterPro" id="IPR027417">
    <property type="entry name" value="P-loop_NTPase"/>
</dbReference>
<comment type="caution">
    <text evidence="2">The sequence shown here is derived from an EMBL/GenBank/DDBJ whole genome shotgun (WGS) entry which is preliminary data.</text>
</comment>
<accession>A0A1C3E7G7</accession>